<proteinExistence type="predicted"/>
<dbReference type="InterPro" id="IPR005586">
    <property type="entry name" value="ABC_trans_aux"/>
</dbReference>
<name>A0A1G6GWF7_9BURK</name>
<organism evidence="3 4">
    <name type="scientific">Paraburkholderia lycopersici</name>
    <dbReference type="NCBI Taxonomy" id="416944"/>
    <lineage>
        <taxon>Bacteria</taxon>
        <taxon>Pseudomonadati</taxon>
        <taxon>Pseudomonadota</taxon>
        <taxon>Betaproteobacteria</taxon>
        <taxon>Burkholderiales</taxon>
        <taxon>Burkholderiaceae</taxon>
        <taxon>Paraburkholderia</taxon>
    </lineage>
</organism>
<dbReference type="Gene3D" id="3.40.50.10610">
    <property type="entry name" value="ABC-type transport auxiliary lipoprotein component"/>
    <property type="match status" value="1"/>
</dbReference>
<keyword evidence="4" id="KW-1185">Reference proteome</keyword>
<evidence type="ECO:0000313" key="4">
    <source>
        <dbReference type="Proteomes" id="UP000198908"/>
    </source>
</evidence>
<evidence type="ECO:0000313" key="3">
    <source>
        <dbReference type="EMBL" id="SDB86218.1"/>
    </source>
</evidence>
<dbReference type="Proteomes" id="UP000198908">
    <property type="component" value="Unassembled WGS sequence"/>
</dbReference>
<protein>
    <submittedName>
        <fullName evidence="3">Cholesterol transport system auxiliary component</fullName>
    </submittedName>
</protein>
<dbReference type="Pfam" id="PF03886">
    <property type="entry name" value="ABC_trans_aux"/>
    <property type="match status" value="1"/>
</dbReference>
<feature type="domain" description="ABC-type transport auxiliary lipoprotein component" evidence="2">
    <location>
        <begin position="63"/>
        <end position="214"/>
    </location>
</feature>
<sequence>MSRTSRLPRSMQRAAATGFAGPCRALLAALALGALLAACAGNPTSVVDIRYDLGLQSAQGAEAVQGAPETSRAKPPLKVLGVVAPPPLDNDGILYRTDFDSQRTARYANSRWTMSPARLLTERLRTSLGAQATVLSGADAVQAPMLKIELYEFEQVFESSTRSSGVLSARATLLQGGKVLAQRSFVARAPAGTPDAAGGVRALQAASDDFANQLGAWLSAQSFAGTP</sequence>
<evidence type="ECO:0000256" key="1">
    <source>
        <dbReference type="SAM" id="SignalP"/>
    </source>
</evidence>
<accession>A0A1G6GWF7</accession>
<dbReference type="STRING" id="416944.SAMN05421548_101405"/>
<dbReference type="AlphaFoldDB" id="A0A1G6GWF7"/>
<feature type="chain" id="PRO_5011683344" evidence="1">
    <location>
        <begin position="41"/>
        <end position="227"/>
    </location>
</feature>
<evidence type="ECO:0000259" key="2">
    <source>
        <dbReference type="Pfam" id="PF03886"/>
    </source>
</evidence>
<reference evidence="4" key="1">
    <citation type="submission" date="2016-09" db="EMBL/GenBank/DDBJ databases">
        <authorList>
            <person name="Varghese N."/>
            <person name="Submissions S."/>
        </authorList>
    </citation>
    <scope>NUCLEOTIDE SEQUENCE [LARGE SCALE GENOMIC DNA]</scope>
    <source>
        <strain evidence="4">TNe-862</strain>
    </source>
</reference>
<feature type="signal peptide" evidence="1">
    <location>
        <begin position="1"/>
        <end position="40"/>
    </location>
</feature>
<keyword evidence="1" id="KW-0732">Signal</keyword>
<dbReference type="SUPFAM" id="SSF159594">
    <property type="entry name" value="XCC0632-like"/>
    <property type="match status" value="1"/>
</dbReference>
<dbReference type="EMBL" id="FMYQ01000001">
    <property type="protein sequence ID" value="SDB86218.1"/>
    <property type="molecule type" value="Genomic_DNA"/>
</dbReference>
<gene>
    <name evidence="3" type="ORF">SAMN05421548_101405</name>
</gene>